<dbReference type="RefSeq" id="WP_036871774.1">
    <property type="nucleotide sequence ID" value="NZ_JRNN01000027.1"/>
</dbReference>
<protein>
    <recommendedName>
        <fullName evidence="3">TonB-dependent receptor</fullName>
    </recommendedName>
</protein>
<evidence type="ECO:0000313" key="2">
    <source>
        <dbReference type="Proteomes" id="UP000029556"/>
    </source>
</evidence>
<evidence type="ECO:0000313" key="1">
    <source>
        <dbReference type="EMBL" id="KGF36403.1"/>
    </source>
</evidence>
<evidence type="ECO:0008006" key="3">
    <source>
        <dbReference type="Google" id="ProtNLM"/>
    </source>
</evidence>
<dbReference type="EMBL" id="JRNN01000027">
    <property type="protein sequence ID" value="KGF36403.1"/>
    <property type="molecule type" value="Genomic_DNA"/>
</dbReference>
<organism evidence="1 2">
    <name type="scientific">Hoylesella buccalis DNF00853</name>
    <dbReference type="NCBI Taxonomy" id="1401074"/>
    <lineage>
        <taxon>Bacteria</taxon>
        <taxon>Pseudomonadati</taxon>
        <taxon>Bacteroidota</taxon>
        <taxon>Bacteroidia</taxon>
        <taxon>Bacteroidales</taxon>
        <taxon>Prevotellaceae</taxon>
        <taxon>Hoylesella</taxon>
    </lineage>
</organism>
<dbReference type="Proteomes" id="UP000029556">
    <property type="component" value="Unassembled WGS sequence"/>
</dbReference>
<dbReference type="AlphaFoldDB" id="A0A095ZNZ6"/>
<reference evidence="1 2" key="1">
    <citation type="submission" date="2014-07" db="EMBL/GenBank/DDBJ databases">
        <authorList>
            <person name="McCorrison J."/>
            <person name="Sanka R."/>
            <person name="Torralba M."/>
            <person name="Gillis M."/>
            <person name="Haft D.H."/>
            <person name="Methe B."/>
            <person name="Sutton G."/>
            <person name="Nelson K.E."/>
        </authorList>
    </citation>
    <scope>NUCLEOTIDE SEQUENCE [LARGE SCALE GENOMIC DNA]</scope>
    <source>
        <strain evidence="1 2">DNF00853</strain>
    </source>
</reference>
<comment type="caution">
    <text evidence="1">The sequence shown here is derived from an EMBL/GenBank/DDBJ whole genome shotgun (WGS) entry which is preliminary data.</text>
</comment>
<proteinExistence type="predicted"/>
<sequence>MKKKIAESRTVELIFMMLLYIVCTGYASAQTRNDTIRQMSDSTVHLKEVQVSASRPLIKAELDKITYHVADDPDSRSMTLLEMLRKVPMVTVEGNVVVKVKGIQTLRYR</sequence>
<gene>
    <name evidence="1" type="ORF">HMPREF2137_01955</name>
</gene>
<accession>A0A095ZNZ6</accession>
<name>A0A095ZNZ6_9BACT</name>